<dbReference type="AlphaFoldDB" id="A0A9Q1QXJ3"/>
<keyword evidence="3" id="KW-1185">Reference proteome</keyword>
<dbReference type="Proteomes" id="UP001152561">
    <property type="component" value="Unassembled WGS sequence"/>
</dbReference>
<dbReference type="PANTHER" id="PTHR36595">
    <property type="entry name" value="TRANSMEMBRANE PROTEIN"/>
    <property type="match status" value="1"/>
</dbReference>
<comment type="caution">
    <text evidence="2">The sequence shown here is derived from an EMBL/GenBank/DDBJ whole genome shotgun (WGS) entry which is preliminary data.</text>
</comment>
<evidence type="ECO:0000313" key="3">
    <source>
        <dbReference type="Proteomes" id="UP001152561"/>
    </source>
</evidence>
<dbReference type="PANTHER" id="PTHR36595:SF1">
    <property type="entry name" value="TRANSMEMBRANE PROTEIN"/>
    <property type="match status" value="1"/>
</dbReference>
<feature type="compositionally biased region" description="Basic and acidic residues" evidence="1">
    <location>
        <begin position="152"/>
        <end position="161"/>
    </location>
</feature>
<protein>
    <submittedName>
        <fullName evidence="2">Uncharacterized protein</fullName>
    </submittedName>
</protein>
<sequence>MRVREDGGGDVVVVLGDVVICRSWGRFVGRKKKRRERGEGVEFAGGCGEFWIVLRLLWLTEAGAPRDSSVVVEHCLRMTDLVAAALRLFGVKLARAMDLPAMMDKGREREKMRRKRGEAAVSLGGFAGAPVVEAILLLSGFQSSTEYNTTNLDHDMSKGKEAQGTPKAKQLHKGTNVDYETTKMDTCVTSKEMHTFSVLNDTSTIWDINQDNKSGAYDDVAHFQYNKSANQDTTFKRENVGGASANGTIDRKMYLAKTDDNNFEKISDEKEEDELRRRVEDFIEKINRGWRVEKLGICYQR</sequence>
<gene>
    <name evidence="2" type="ORF">K7X08_035897</name>
</gene>
<feature type="region of interest" description="Disordered" evidence="1">
    <location>
        <begin position="152"/>
        <end position="173"/>
    </location>
</feature>
<evidence type="ECO:0000256" key="1">
    <source>
        <dbReference type="SAM" id="MobiDB-lite"/>
    </source>
</evidence>
<reference evidence="3" key="1">
    <citation type="journal article" date="2023" name="Proc. Natl. Acad. Sci. U.S.A.">
        <title>Genomic and structural basis for evolution of tropane alkaloid biosynthesis.</title>
        <authorList>
            <person name="Wanga Y.-J."/>
            <person name="Taina T."/>
            <person name="Yua J.-Y."/>
            <person name="Lia J."/>
            <person name="Xua B."/>
            <person name="Chenc J."/>
            <person name="D'Auriad J.C."/>
            <person name="Huanga J.-P."/>
            <person name="Huanga S.-X."/>
        </authorList>
    </citation>
    <scope>NUCLEOTIDE SEQUENCE [LARGE SCALE GENOMIC DNA]</scope>
    <source>
        <strain evidence="3">cv. KIB-2019</strain>
    </source>
</reference>
<dbReference type="EMBL" id="JAJAGQ010000022">
    <property type="protein sequence ID" value="KAJ8529062.1"/>
    <property type="molecule type" value="Genomic_DNA"/>
</dbReference>
<name>A0A9Q1QXJ3_9SOLA</name>
<organism evidence="2 3">
    <name type="scientific">Anisodus acutangulus</name>
    <dbReference type="NCBI Taxonomy" id="402998"/>
    <lineage>
        <taxon>Eukaryota</taxon>
        <taxon>Viridiplantae</taxon>
        <taxon>Streptophyta</taxon>
        <taxon>Embryophyta</taxon>
        <taxon>Tracheophyta</taxon>
        <taxon>Spermatophyta</taxon>
        <taxon>Magnoliopsida</taxon>
        <taxon>eudicotyledons</taxon>
        <taxon>Gunneridae</taxon>
        <taxon>Pentapetalae</taxon>
        <taxon>asterids</taxon>
        <taxon>lamiids</taxon>
        <taxon>Solanales</taxon>
        <taxon>Solanaceae</taxon>
        <taxon>Solanoideae</taxon>
        <taxon>Hyoscyameae</taxon>
        <taxon>Anisodus</taxon>
    </lineage>
</organism>
<evidence type="ECO:0000313" key="2">
    <source>
        <dbReference type="EMBL" id="KAJ8529062.1"/>
    </source>
</evidence>
<dbReference type="OrthoDB" id="1110706at2759"/>
<proteinExistence type="predicted"/>
<accession>A0A9Q1QXJ3</accession>